<dbReference type="InterPro" id="IPR014710">
    <property type="entry name" value="RmlC-like_jellyroll"/>
</dbReference>
<gene>
    <name evidence="2" type="ORF">ABR189_10585</name>
</gene>
<evidence type="ECO:0000313" key="3">
    <source>
        <dbReference type="Proteomes" id="UP001549749"/>
    </source>
</evidence>
<feature type="domain" description="Cyclic nucleotide-binding" evidence="1">
    <location>
        <begin position="40"/>
        <end position="126"/>
    </location>
</feature>
<proteinExistence type="predicted"/>
<dbReference type="Gene3D" id="2.60.120.10">
    <property type="entry name" value="Jelly Rolls"/>
    <property type="match status" value="1"/>
</dbReference>
<dbReference type="RefSeq" id="WP_354660454.1">
    <property type="nucleotide sequence ID" value="NZ_JBEXAC010000001.1"/>
</dbReference>
<reference evidence="2 3" key="1">
    <citation type="submission" date="2024-06" db="EMBL/GenBank/DDBJ databases">
        <title>Chitinophaga defluvii sp. nov., isolated from municipal sewage.</title>
        <authorList>
            <person name="Zhang L."/>
        </authorList>
    </citation>
    <scope>NUCLEOTIDE SEQUENCE [LARGE SCALE GENOMIC DNA]</scope>
    <source>
        <strain evidence="2 3">H8</strain>
    </source>
</reference>
<accession>A0ABV2T6N6</accession>
<keyword evidence="3" id="KW-1185">Reference proteome</keyword>
<evidence type="ECO:0000313" key="2">
    <source>
        <dbReference type="EMBL" id="MET6997819.1"/>
    </source>
</evidence>
<dbReference type="InterPro" id="IPR018490">
    <property type="entry name" value="cNMP-bd_dom_sf"/>
</dbReference>
<dbReference type="InterPro" id="IPR000595">
    <property type="entry name" value="cNMP-bd_dom"/>
</dbReference>
<name>A0ABV2T6N6_9BACT</name>
<dbReference type="SUPFAM" id="SSF51206">
    <property type="entry name" value="cAMP-binding domain-like"/>
    <property type="match status" value="1"/>
</dbReference>
<organism evidence="2 3">
    <name type="scientific">Chitinophaga defluvii</name>
    <dbReference type="NCBI Taxonomy" id="3163343"/>
    <lineage>
        <taxon>Bacteria</taxon>
        <taxon>Pseudomonadati</taxon>
        <taxon>Bacteroidota</taxon>
        <taxon>Chitinophagia</taxon>
        <taxon>Chitinophagales</taxon>
        <taxon>Chitinophagaceae</taxon>
        <taxon>Chitinophaga</taxon>
    </lineage>
</organism>
<sequence length="204" mass="23642">MMYGKVNMEAGPEVFYQFLKNLAPVNKSEFMQSMAFFHTKTLKKGDVFIHHQEIARKAAFIVSGILRSYYITDNGAEITYCFCTESRFSTSFKSFISQTPSQYIMEASTDAELLIISYEDLQYLYSTFPVWQQIGRIATEQEYMELEKFTSILQGENAIQKYQRMLNEAPEIIQQVPVNHIASYLGVTRETLSRIRKQVSAEIR</sequence>
<protein>
    <submittedName>
        <fullName evidence="2">Crp/Fnr family transcriptional regulator</fullName>
    </submittedName>
</protein>
<dbReference type="Pfam" id="PF00027">
    <property type="entry name" value="cNMP_binding"/>
    <property type="match status" value="1"/>
</dbReference>
<dbReference type="Proteomes" id="UP001549749">
    <property type="component" value="Unassembled WGS sequence"/>
</dbReference>
<comment type="caution">
    <text evidence="2">The sequence shown here is derived from an EMBL/GenBank/DDBJ whole genome shotgun (WGS) entry which is preliminary data.</text>
</comment>
<dbReference type="EMBL" id="JBEXAC010000001">
    <property type="protein sequence ID" value="MET6997819.1"/>
    <property type="molecule type" value="Genomic_DNA"/>
</dbReference>
<evidence type="ECO:0000259" key="1">
    <source>
        <dbReference type="Pfam" id="PF00027"/>
    </source>
</evidence>
<dbReference type="CDD" id="cd00038">
    <property type="entry name" value="CAP_ED"/>
    <property type="match status" value="1"/>
</dbReference>